<keyword evidence="4" id="KW-0645">Protease</keyword>
<dbReference type="PANTHER" id="PTHR43248:SF2">
    <property type="entry name" value="PROLYL AMINOPEPTIDASE"/>
    <property type="match status" value="1"/>
</dbReference>
<comment type="similarity">
    <text evidence="1">Belongs to the peptidase S33 family.</text>
</comment>
<organism evidence="4 6">
    <name type="scientific">Trueperella bernardiae</name>
    <dbReference type="NCBI Taxonomy" id="59561"/>
    <lineage>
        <taxon>Bacteria</taxon>
        <taxon>Bacillati</taxon>
        <taxon>Actinomycetota</taxon>
        <taxon>Actinomycetes</taxon>
        <taxon>Actinomycetales</taxon>
        <taxon>Actinomycetaceae</taxon>
        <taxon>Trueperella</taxon>
    </lineage>
</organism>
<dbReference type="GO" id="GO:0006508">
    <property type="term" value="P:proteolysis"/>
    <property type="evidence" value="ECO:0007669"/>
    <property type="project" value="InterPro"/>
</dbReference>
<dbReference type="EMBL" id="JASPDQ010000009">
    <property type="protein sequence ID" value="MDK8601823.1"/>
    <property type="molecule type" value="Genomic_DNA"/>
</dbReference>
<dbReference type="PATRIC" id="fig|59561.3.peg.533"/>
<evidence type="ECO:0000256" key="2">
    <source>
        <dbReference type="ARBA" id="ARBA00022801"/>
    </source>
</evidence>
<evidence type="ECO:0000313" key="5">
    <source>
        <dbReference type="EMBL" id="MDK8601823.1"/>
    </source>
</evidence>
<reference evidence="5" key="2">
    <citation type="submission" date="2023-05" db="EMBL/GenBank/DDBJ databases">
        <title>Genomic Catalog of Human Bladder Bacteria.</title>
        <authorList>
            <person name="Du J."/>
        </authorList>
    </citation>
    <scope>NUCLEOTIDE SEQUENCE</scope>
    <source>
        <strain evidence="5">UMB1304A</strain>
    </source>
</reference>
<keyword evidence="2 4" id="KW-0378">Hydrolase</keyword>
<evidence type="ECO:0000256" key="1">
    <source>
        <dbReference type="ARBA" id="ARBA00010088"/>
    </source>
</evidence>
<dbReference type="Proteomes" id="UP000054404">
    <property type="component" value="Unassembled WGS sequence"/>
</dbReference>
<name>A0A0W1KLL8_9ACTO</name>
<dbReference type="RefSeq" id="WP_236698645.1">
    <property type="nucleotide sequence ID" value="NZ_CALTZF010000005.1"/>
</dbReference>
<accession>A0A0W1KLL8</accession>
<keyword evidence="6" id="KW-1185">Reference proteome</keyword>
<dbReference type="STRING" id="59561.AQZ59_00541"/>
<comment type="caution">
    <text evidence="4">The sequence shown here is derived from an EMBL/GenBank/DDBJ whole genome shotgun (WGS) entry which is preliminary data.</text>
</comment>
<dbReference type="PANTHER" id="PTHR43248">
    <property type="entry name" value="2-SUCCINYL-6-HYDROXY-2,4-CYCLOHEXADIENE-1-CARBOXYLATE SYNTHASE"/>
    <property type="match status" value="1"/>
</dbReference>
<evidence type="ECO:0000313" key="4">
    <source>
        <dbReference type="EMBL" id="KTF04557.1"/>
    </source>
</evidence>
<dbReference type="GO" id="GO:0004177">
    <property type="term" value="F:aminopeptidase activity"/>
    <property type="evidence" value="ECO:0007669"/>
    <property type="project" value="UniProtKB-KW"/>
</dbReference>
<keyword evidence="4" id="KW-0031">Aminopeptidase</keyword>
<protein>
    <submittedName>
        <fullName evidence="5">Alpha/beta fold hydrolase</fullName>
    </submittedName>
    <submittedName>
        <fullName evidence="4">Proline iminopeptidase</fullName>
        <ecNumber evidence="4">3.4.11.5</ecNumber>
    </submittedName>
</protein>
<dbReference type="EC" id="3.4.11.5" evidence="4"/>
<dbReference type="Proteomes" id="UP001225576">
    <property type="component" value="Unassembled WGS sequence"/>
</dbReference>
<sequence>MTQAEVTGAPACTTSAQHRQVSYEVPWEHPTTLIEHRLEVPLAHPGLGYRPPRPDATIQVFAREFVRAGCEDKPRLVFFQGGPGSAGTRQTTESGWVARVLEDYRLVMLDERGTGQSAAIDAAVLAGVGTPDQQADYLACFRQDSIVADAEALRHALQGDEPWAAMGQSFGGFCITTYLSQAPRGLSRAFITAGLPSTWRHPDDVYRLTFARTAARNAEFFARYPEDEETCWRIVTHLADAATAGTPELLPTGEPLTARRFRMLGLELGHSYGLEALHYMLEDPFVEVPGAGGDDGVVGKRLSSRFLTAVGAALSYGATPLYWALHESIYQQRGVAPRWAADRVRGEFAQFRQPEATASAEAALRAEGHGFRFTGEHVFPWQGEEDPALAPMAETVSILAGREDLPNLHDRAALARNTVPVAAWVYRPDMFVPVEICLETAAEIAGIKVLISEDWHHDALRTHGAAVVGPLLEALG</sequence>
<dbReference type="InterPro" id="IPR029058">
    <property type="entry name" value="AB_hydrolase_fold"/>
</dbReference>
<reference evidence="4 6" key="1">
    <citation type="submission" date="2015-11" db="EMBL/GenBank/DDBJ databases">
        <title>Draft Genome Sequence of the Type Strain Trueperella bernardiae LCDC 89-0504T, Isolated from Blood Culture.</title>
        <authorList>
            <person name="Bernier A.-M."/>
            <person name="Bernard K."/>
        </authorList>
    </citation>
    <scope>NUCLEOTIDE SEQUENCE [LARGE SCALE GENOMIC DNA]</scope>
    <source>
        <strain evidence="4 6">LCDC 89-0504</strain>
    </source>
</reference>
<dbReference type="InterPro" id="IPR000073">
    <property type="entry name" value="AB_hydrolase_1"/>
</dbReference>
<dbReference type="PRINTS" id="PR00793">
    <property type="entry name" value="PROAMNOPTASE"/>
</dbReference>
<dbReference type="Pfam" id="PF00561">
    <property type="entry name" value="Abhydrolase_1"/>
    <property type="match status" value="1"/>
</dbReference>
<proteinExistence type="inferred from homology"/>
<dbReference type="SUPFAM" id="SSF53474">
    <property type="entry name" value="alpha/beta-Hydrolases"/>
    <property type="match status" value="1"/>
</dbReference>
<dbReference type="AlphaFoldDB" id="A0A0W1KLL8"/>
<evidence type="ECO:0000313" key="6">
    <source>
        <dbReference type="Proteomes" id="UP000054404"/>
    </source>
</evidence>
<dbReference type="InterPro" id="IPR002410">
    <property type="entry name" value="Peptidase_S33"/>
</dbReference>
<dbReference type="InterPro" id="IPR051601">
    <property type="entry name" value="Serine_prot/Carboxylest_S33"/>
</dbReference>
<dbReference type="EMBL" id="LNIZ01000002">
    <property type="protein sequence ID" value="KTF04557.1"/>
    <property type="molecule type" value="Genomic_DNA"/>
</dbReference>
<evidence type="ECO:0000259" key="3">
    <source>
        <dbReference type="Pfam" id="PF00561"/>
    </source>
</evidence>
<gene>
    <name evidence="4" type="primary">pip</name>
    <name evidence="4" type="ORF">AQZ59_00541</name>
    <name evidence="5" type="ORF">QP858_05015</name>
</gene>
<feature type="domain" description="AB hydrolase-1" evidence="3">
    <location>
        <begin position="74"/>
        <end position="225"/>
    </location>
</feature>
<dbReference type="Gene3D" id="3.40.50.1820">
    <property type="entry name" value="alpha/beta hydrolase"/>
    <property type="match status" value="1"/>
</dbReference>